<protein>
    <recommendedName>
        <fullName evidence="4">Glucose-inhibited division protein A</fullName>
    </recommendedName>
</protein>
<keyword evidence="3" id="KW-1185">Reference proteome</keyword>
<keyword evidence="1" id="KW-0812">Transmembrane</keyword>
<keyword evidence="1" id="KW-0472">Membrane</keyword>
<dbReference type="Proteomes" id="UP000664844">
    <property type="component" value="Unassembled WGS sequence"/>
</dbReference>
<feature type="transmembrane region" description="Helical" evidence="1">
    <location>
        <begin position="6"/>
        <end position="29"/>
    </location>
</feature>
<proteinExistence type="predicted"/>
<evidence type="ECO:0000313" key="2">
    <source>
        <dbReference type="EMBL" id="MBO0352163.1"/>
    </source>
</evidence>
<comment type="caution">
    <text evidence="2">The sequence shown here is derived from an EMBL/GenBank/DDBJ whole genome shotgun (WGS) entry which is preliminary data.</text>
</comment>
<keyword evidence="1" id="KW-1133">Transmembrane helix</keyword>
<organism evidence="2 3">
    <name type="scientific">Phormidium pseudopriestleyi FRX01</name>
    <dbReference type="NCBI Taxonomy" id="1759528"/>
    <lineage>
        <taxon>Bacteria</taxon>
        <taxon>Bacillati</taxon>
        <taxon>Cyanobacteriota</taxon>
        <taxon>Cyanophyceae</taxon>
        <taxon>Oscillatoriophycideae</taxon>
        <taxon>Oscillatoriales</taxon>
        <taxon>Oscillatoriaceae</taxon>
        <taxon>Phormidium</taxon>
    </lineage>
</organism>
<gene>
    <name evidence="2" type="ORF">J0895_24390</name>
</gene>
<dbReference type="EMBL" id="JAFLQW010000649">
    <property type="protein sequence ID" value="MBO0352163.1"/>
    <property type="molecule type" value="Genomic_DNA"/>
</dbReference>
<name>A0ABS3FZK1_9CYAN</name>
<dbReference type="RefSeq" id="WP_207090580.1">
    <property type="nucleotide sequence ID" value="NZ_JAFLQW010000649.1"/>
</dbReference>
<evidence type="ECO:0008006" key="4">
    <source>
        <dbReference type="Google" id="ProtNLM"/>
    </source>
</evidence>
<reference evidence="2 3" key="1">
    <citation type="submission" date="2021-03" db="EMBL/GenBank/DDBJ databases">
        <title>Metabolic Capacity of the Antarctic Cyanobacterium Phormidium pseudopriestleyi that Sustains Oxygenic Photosynthesis in the Presence of Hydrogen Sulfide.</title>
        <authorList>
            <person name="Lumian J.E."/>
            <person name="Jungblut A.D."/>
            <person name="Dillon M.L."/>
            <person name="Hawes I."/>
            <person name="Doran P.T."/>
            <person name="Mackey T.J."/>
            <person name="Dick G.J."/>
            <person name="Grettenberger C.L."/>
            <person name="Sumner D.Y."/>
        </authorList>
    </citation>
    <scope>NUCLEOTIDE SEQUENCE [LARGE SCALE GENOMIC DNA]</scope>
    <source>
        <strain evidence="2 3">FRX01</strain>
    </source>
</reference>
<accession>A0ABS3FZK1</accession>
<evidence type="ECO:0000313" key="3">
    <source>
        <dbReference type="Proteomes" id="UP000664844"/>
    </source>
</evidence>
<sequence>MDRSKVIAIITGAISILLAIAYLVVVQLLDFRGEMLPAPIDTGTLIQSTLITVATLITHLG</sequence>
<evidence type="ECO:0000256" key="1">
    <source>
        <dbReference type="SAM" id="Phobius"/>
    </source>
</evidence>